<keyword evidence="1" id="KW-0812">Transmembrane</keyword>
<feature type="transmembrane region" description="Helical" evidence="1">
    <location>
        <begin position="20"/>
        <end position="40"/>
    </location>
</feature>
<proteinExistence type="predicted"/>
<evidence type="ECO:0000313" key="2">
    <source>
        <dbReference type="EMBL" id="KYP64512.1"/>
    </source>
</evidence>
<gene>
    <name evidence="2" type="ORF">KK1_019112</name>
</gene>
<keyword evidence="1" id="KW-0472">Membrane</keyword>
<organism evidence="2 3">
    <name type="scientific">Cajanus cajan</name>
    <name type="common">Pigeon pea</name>
    <name type="synonym">Cajanus indicus</name>
    <dbReference type="NCBI Taxonomy" id="3821"/>
    <lineage>
        <taxon>Eukaryota</taxon>
        <taxon>Viridiplantae</taxon>
        <taxon>Streptophyta</taxon>
        <taxon>Embryophyta</taxon>
        <taxon>Tracheophyta</taxon>
        <taxon>Spermatophyta</taxon>
        <taxon>Magnoliopsida</taxon>
        <taxon>eudicotyledons</taxon>
        <taxon>Gunneridae</taxon>
        <taxon>Pentapetalae</taxon>
        <taxon>rosids</taxon>
        <taxon>fabids</taxon>
        <taxon>Fabales</taxon>
        <taxon>Fabaceae</taxon>
        <taxon>Papilionoideae</taxon>
        <taxon>50 kb inversion clade</taxon>
        <taxon>NPAAA clade</taxon>
        <taxon>indigoferoid/millettioid clade</taxon>
        <taxon>Phaseoleae</taxon>
        <taxon>Cajanus</taxon>
    </lineage>
</organism>
<keyword evidence="1" id="KW-1133">Transmembrane helix</keyword>
<evidence type="ECO:0000313" key="3">
    <source>
        <dbReference type="Proteomes" id="UP000075243"/>
    </source>
</evidence>
<name>A0A151TBT3_CAJCA</name>
<protein>
    <submittedName>
        <fullName evidence="2">Uncharacterized protein</fullName>
    </submittedName>
</protein>
<keyword evidence="3" id="KW-1185">Reference proteome</keyword>
<dbReference type="Proteomes" id="UP000075243">
    <property type="component" value="Chromosome 7"/>
</dbReference>
<sequence>MQKELAKWRNKLLSMVRRFCLINSVLSSLSLFYLTFFKMLKIVVKQIIRI</sequence>
<evidence type="ECO:0000256" key="1">
    <source>
        <dbReference type="SAM" id="Phobius"/>
    </source>
</evidence>
<reference evidence="2 3" key="1">
    <citation type="journal article" date="2012" name="Nat. Biotechnol.">
        <title>Draft genome sequence of pigeonpea (Cajanus cajan), an orphan legume crop of resource-poor farmers.</title>
        <authorList>
            <person name="Varshney R.K."/>
            <person name="Chen W."/>
            <person name="Li Y."/>
            <person name="Bharti A.K."/>
            <person name="Saxena R.K."/>
            <person name="Schlueter J.A."/>
            <person name="Donoghue M.T."/>
            <person name="Azam S."/>
            <person name="Fan G."/>
            <person name="Whaley A.M."/>
            <person name="Farmer A.D."/>
            <person name="Sheridan J."/>
            <person name="Iwata A."/>
            <person name="Tuteja R."/>
            <person name="Penmetsa R.V."/>
            <person name="Wu W."/>
            <person name="Upadhyaya H.D."/>
            <person name="Yang S.P."/>
            <person name="Shah T."/>
            <person name="Saxena K.B."/>
            <person name="Michael T."/>
            <person name="McCombie W.R."/>
            <person name="Yang B."/>
            <person name="Zhang G."/>
            <person name="Yang H."/>
            <person name="Wang J."/>
            <person name="Spillane C."/>
            <person name="Cook D.R."/>
            <person name="May G.D."/>
            <person name="Xu X."/>
            <person name="Jackson S.A."/>
        </authorList>
    </citation>
    <scope>NUCLEOTIDE SEQUENCE [LARGE SCALE GENOMIC DNA]</scope>
    <source>
        <strain evidence="3">cv. Asha</strain>
    </source>
</reference>
<dbReference type="Gramene" id="C.cajan_18569.t">
    <property type="protein sequence ID" value="C.cajan_18569.t.cds1"/>
    <property type="gene ID" value="C.cajan_18569"/>
</dbReference>
<dbReference type="EMBL" id="CM003609">
    <property type="protein sequence ID" value="KYP64512.1"/>
    <property type="molecule type" value="Genomic_DNA"/>
</dbReference>
<dbReference type="AlphaFoldDB" id="A0A151TBT3"/>
<accession>A0A151TBT3</accession>